<evidence type="ECO:0008006" key="5">
    <source>
        <dbReference type="Google" id="ProtNLM"/>
    </source>
</evidence>
<dbReference type="PANTHER" id="PTHR33444">
    <property type="entry name" value="SI:DKEY-19B23.12-RELATED"/>
    <property type="match status" value="1"/>
</dbReference>
<gene>
    <name evidence="3" type="primary">LOC115643153</name>
</gene>
<protein>
    <recommendedName>
        <fullName evidence="5">Transmembrane protein 272</fullName>
    </recommendedName>
</protein>
<feature type="transmembrane region" description="Helical" evidence="2">
    <location>
        <begin position="146"/>
        <end position="164"/>
    </location>
</feature>
<feature type="region of interest" description="Disordered" evidence="1">
    <location>
        <begin position="1"/>
        <end position="33"/>
    </location>
</feature>
<dbReference type="PANTHER" id="PTHR33444:SF10">
    <property type="entry name" value="NOVEL PROTEIN"/>
    <property type="match status" value="1"/>
</dbReference>
<feature type="transmembrane region" description="Helical" evidence="2">
    <location>
        <begin position="114"/>
        <end position="134"/>
    </location>
</feature>
<reference evidence="3" key="2">
    <citation type="submission" date="2025-09" db="UniProtKB">
        <authorList>
            <consortium name="Ensembl"/>
        </authorList>
    </citation>
    <scope>IDENTIFICATION</scope>
</reference>
<name>A0A8C4YJ87_9SAUR</name>
<evidence type="ECO:0000256" key="2">
    <source>
        <dbReference type="SAM" id="Phobius"/>
    </source>
</evidence>
<evidence type="ECO:0000313" key="4">
    <source>
        <dbReference type="Proteomes" id="UP000694390"/>
    </source>
</evidence>
<organism evidence="3 4">
    <name type="scientific">Gopherus evgoodei</name>
    <name type="common">Goodes thornscrub tortoise</name>
    <dbReference type="NCBI Taxonomy" id="1825980"/>
    <lineage>
        <taxon>Eukaryota</taxon>
        <taxon>Metazoa</taxon>
        <taxon>Chordata</taxon>
        <taxon>Craniata</taxon>
        <taxon>Vertebrata</taxon>
        <taxon>Euteleostomi</taxon>
        <taxon>Archelosauria</taxon>
        <taxon>Testudinata</taxon>
        <taxon>Testudines</taxon>
        <taxon>Cryptodira</taxon>
        <taxon>Durocryptodira</taxon>
        <taxon>Testudinoidea</taxon>
        <taxon>Testudinidae</taxon>
        <taxon>Gopherus</taxon>
    </lineage>
</organism>
<reference evidence="3" key="1">
    <citation type="submission" date="2025-08" db="UniProtKB">
        <authorList>
            <consortium name="Ensembl"/>
        </authorList>
    </citation>
    <scope>IDENTIFICATION</scope>
</reference>
<dbReference type="Ensembl" id="ENSGEVT00005027265.1">
    <property type="protein sequence ID" value="ENSGEVP00005025920.1"/>
    <property type="gene ID" value="ENSGEVG00005018408.1"/>
</dbReference>
<dbReference type="GeneTree" id="ENSGT00940000165960"/>
<evidence type="ECO:0000313" key="3">
    <source>
        <dbReference type="Ensembl" id="ENSGEVP00005025920.1"/>
    </source>
</evidence>
<feature type="transmembrane region" description="Helical" evidence="2">
    <location>
        <begin position="185"/>
        <end position="205"/>
    </location>
</feature>
<feature type="transmembrane region" description="Helical" evidence="2">
    <location>
        <begin position="225"/>
        <end position="254"/>
    </location>
</feature>
<keyword evidence="2" id="KW-0472">Membrane</keyword>
<keyword evidence="4" id="KW-1185">Reference proteome</keyword>
<dbReference type="OrthoDB" id="6157510at2759"/>
<proteinExistence type="predicted"/>
<dbReference type="AlphaFoldDB" id="A0A8C4YJ87"/>
<keyword evidence="2" id="KW-1133">Transmembrane helix</keyword>
<evidence type="ECO:0000256" key="1">
    <source>
        <dbReference type="SAM" id="MobiDB-lite"/>
    </source>
</evidence>
<accession>A0A8C4YJ87</accession>
<sequence>MALAAEGSLPHRIPSTNGVPPPPDVPVHPLRPGGGGRLCLRRERLRPGAGERAPVPGAGGQRQPQYMGTALPQRPRGAQLLLPRPCDMAEDPDGSRAPLLPGTAESPVHPALNFLGKVVVSALPIASIVIGALYLGQCPSQHLLPYYLLVGGSTVLLFLLLSCLPCGDGTDPPQLSPGARGWRALFLLFLFAWFIAGNVWVYSIYPPEYKDPHNPKFCHQLLYLFAFWVTTLVYVGLGVALLAALGILGCLLLLRARLPWLQRGDGYP</sequence>
<dbReference type="InterPro" id="IPR040350">
    <property type="entry name" value="TMEM272"/>
</dbReference>
<keyword evidence="2" id="KW-0812">Transmembrane</keyword>
<dbReference type="Proteomes" id="UP000694390">
    <property type="component" value="Unassembled WGS sequence"/>
</dbReference>